<protein>
    <submittedName>
        <fullName evidence="1">Uncharacterized protein</fullName>
    </submittedName>
</protein>
<evidence type="ECO:0000313" key="1">
    <source>
        <dbReference type="EMBL" id="GBC99784.1"/>
    </source>
</evidence>
<proteinExistence type="predicted"/>
<dbReference type="AlphaFoldDB" id="A0A2H5XF38"/>
<accession>A0A2H5XF38</accession>
<gene>
    <name evidence="1" type="ORF">HRbin17_02315</name>
</gene>
<sequence length="200" mass="22905">MLNDGVASLFDDDFVTVVHDGACVVVFGGDFRQCRQHIQLPHRPRRLQQFMAALGNFPPQLHEQLILQLPDAFFRTEHLALQLLEFRRDEPLHICQRLLTDVVFRDKMQVCLRDLKVVAENLVVADAQIFDARSLPLFRFQRRNQFLAVASDVTQFVQLRMVAVAEDSAFGHTVGWVVHEGALQPPPQIIRRVQAVMDVL</sequence>
<organism evidence="1 2">
    <name type="scientific">Candidatus Fervidibacter japonicus</name>
    <dbReference type="NCBI Taxonomy" id="2035412"/>
    <lineage>
        <taxon>Bacteria</taxon>
        <taxon>Candidatus Fervidibacterota</taxon>
        <taxon>Candidatus Fervidibacter</taxon>
    </lineage>
</organism>
<evidence type="ECO:0000313" key="2">
    <source>
        <dbReference type="Proteomes" id="UP000236173"/>
    </source>
</evidence>
<name>A0A2H5XF38_9BACT</name>
<dbReference type="Proteomes" id="UP000236173">
    <property type="component" value="Unassembled WGS sequence"/>
</dbReference>
<reference evidence="2" key="1">
    <citation type="submission" date="2017-09" db="EMBL/GenBank/DDBJ databases">
        <title>Metaegenomics of thermophilic ammonia-oxidizing enrichment culture.</title>
        <authorList>
            <person name="Kato S."/>
            <person name="Suzuki K."/>
        </authorList>
    </citation>
    <scope>NUCLEOTIDE SEQUENCE [LARGE SCALE GENOMIC DNA]</scope>
</reference>
<dbReference type="EMBL" id="BEHT01000038">
    <property type="protein sequence ID" value="GBC99784.1"/>
    <property type="molecule type" value="Genomic_DNA"/>
</dbReference>
<comment type="caution">
    <text evidence="1">The sequence shown here is derived from an EMBL/GenBank/DDBJ whole genome shotgun (WGS) entry which is preliminary data.</text>
</comment>